<dbReference type="CDD" id="cd15760">
    <property type="entry name" value="FYVE_scVPS27p_like"/>
    <property type="match status" value="1"/>
</dbReference>
<dbReference type="GO" id="GO:0008270">
    <property type="term" value="F:zinc ion binding"/>
    <property type="evidence" value="ECO:0007669"/>
    <property type="project" value="UniProtKB-KW"/>
</dbReference>
<dbReference type="PANTHER" id="PTHR23164">
    <property type="entry name" value="EARLY ENDOSOME ANTIGEN 1"/>
    <property type="match status" value="1"/>
</dbReference>
<feature type="region of interest" description="Disordered" evidence="5">
    <location>
        <begin position="1"/>
        <end position="34"/>
    </location>
</feature>
<feature type="compositionally biased region" description="Low complexity" evidence="5">
    <location>
        <begin position="20"/>
        <end position="31"/>
    </location>
</feature>
<evidence type="ECO:0000259" key="6">
    <source>
        <dbReference type="PROSITE" id="PS50178"/>
    </source>
</evidence>
<sequence length="245" mass="28073">MIAQPLTRDKRPTHRSQRQTTDTSYEDTSSTPRPAASLINQLSFSVTGPPSRHHWKSDSEVERCEYENCATSFGFFERRHHCRRCGDIFCTRHCSSYFRLDQDCQFHQDGMLSRGCDPCTAEYHAWTKIVNNQEQPQQYGHTLPKQSSSLLSTTTITPPPLLQKQSSPKKRSSGSKRELGVKQQSQAMETRNGFDKKDDQISEIEETPRTKNISIKNSNNKNKNNSDPVFNPAPSVPTDWQWSTF</sequence>
<feature type="compositionally biased region" description="Low complexity" evidence="5">
    <location>
        <begin position="211"/>
        <end position="226"/>
    </location>
</feature>
<dbReference type="InterPro" id="IPR013083">
    <property type="entry name" value="Znf_RING/FYVE/PHD"/>
</dbReference>
<dbReference type="Pfam" id="PF01363">
    <property type="entry name" value="FYVE"/>
    <property type="match status" value="1"/>
</dbReference>
<evidence type="ECO:0000256" key="4">
    <source>
        <dbReference type="PROSITE-ProRule" id="PRU00091"/>
    </source>
</evidence>
<dbReference type="PANTHER" id="PTHR23164:SF30">
    <property type="entry name" value="EARLY ENDOSOME ANTIGEN 1"/>
    <property type="match status" value="1"/>
</dbReference>
<dbReference type="SMART" id="SM00064">
    <property type="entry name" value="FYVE"/>
    <property type="match status" value="1"/>
</dbReference>
<protein>
    <recommendedName>
        <fullName evidence="6">FYVE-type domain-containing protein</fullName>
    </recommendedName>
</protein>
<evidence type="ECO:0000313" key="7">
    <source>
        <dbReference type="EMBL" id="ORZ17710.1"/>
    </source>
</evidence>
<dbReference type="AlphaFoldDB" id="A0A1X2IJL9"/>
<accession>A0A1X2IJL9</accession>
<keyword evidence="2 4" id="KW-0863">Zinc-finger</keyword>
<dbReference type="STRING" id="90262.A0A1X2IJL9"/>
<feature type="region of interest" description="Disordered" evidence="5">
    <location>
        <begin position="150"/>
        <end position="245"/>
    </location>
</feature>
<organism evidence="7 8">
    <name type="scientific">Absidia repens</name>
    <dbReference type="NCBI Taxonomy" id="90262"/>
    <lineage>
        <taxon>Eukaryota</taxon>
        <taxon>Fungi</taxon>
        <taxon>Fungi incertae sedis</taxon>
        <taxon>Mucoromycota</taxon>
        <taxon>Mucoromycotina</taxon>
        <taxon>Mucoromycetes</taxon>
        <taxon>Mucorales</taxon>
        <taxon>Cunninghamellaceae</taxon>
        <taxon>Absidia</taxon>
    </lineage>
</organism>
<dbReference type="OrthoDB" id="10018316at2759"/>
<name>A0A1X2IJL9_9FUNG</name>
<dbReference type="SUPFAM" id="SSF57903">
    <property type="entry name" value="FYVE/PHD zinc finger"/>
    <property type="match status" value="1"/>
</dbReference>
<dbReference type="EMBL" id="MCGE01000009">
    <property type="protein sequence ID" value="ORZ17710.1"/>
    <property type="molecule type" value="Genomic_DNA"/>
</dbReference>
<keyword evidence="8" id="KW-1185">Reference proteome</keyword>
<evidence type="ECO:0000256" key="3">
    <source>
        <dbReference type="ARBA" id="ARBA00022833"/>
    </source>
</evidence>
<proteinExistence type="predicted"/>
<evidence type="ECO:0000313" key="8">
    <source>
        <dbReference type="Proteomes" id="UP000193560"/>
    </source>
</evidence>
<evidence type="ECO:0000256" key="2">
    <source>
        <dbReference type="ARBA" id="ARBA00022771"/>
    </source>
</evidence>
<comment type="caution">
    <text evidence="7">The sequence shown here is derived from an EMBL/GenBank/DDBJ whole genome shotgun (WGS) entry which is preliminary data.</text>
</comment>
<dbReference type="Proteomes" id="UP000193560">
    <property type="component" value="Unassembled WGS sequence"/>
</dbReference>
<dbReference type="Gene3D" id="3.30.40.10">
    <property type="entry name" value="Zinc/RING finger domain, C3HC4 (zinc finger)"/>
    <property type="match status" value="1"/>
</dbReference>
<gene>
    <name evidence="7" type="ORF">BCR42DRAFT_412350</name>
</gene>
<dbReference type="InterPro" id="IPR017455">
    <property type="entry name" value="Znf_FYVE-rel"/>
</dbReference>
<dbReference type="InterPro" id="IPR011011">
    <property type="entry name" value="Znf_FYVE_PHD"/>
</dbReference>
<dbReference type="PROSITE" id="PS50178">
    <property type="entry name" value="ZF_FYVE"/>
    <property type="match status" value="1"/>
</dbReference>
<feature type="domain" description="FYVE-type" evidence="6">
    <location>
        <begin position="69"/>
        <end position="124"/>
    </location>
</feature>
<keyword evidence="3" id="KW-0862">Zinc</keyword>
<dbReference type="InterPro" id="IPR000306">
    <property type="entry name" value="Znf_FYVE"/>
</dbReference>
<evidence type="ECO:0000256" key="1">
    <source>
        <dbReference type="ARBA" id="ARBA00022723"/>
    </source>
</evidence>
<keyword evidence="1" id="KW-0479">Metal-binding</keyword>
<evidence type="ECO:0000256" key="5">
    <source>
        <dbReference type="SAM" id="MobiDB-lite"/>
    </source>
</evidence>
<feature type="compositionally biased region" description="Low complexity" evidence="5">
    <location>
        <begin position="150"/>
        <end position="166"/>
    </location>
</feature>
<reference evidence="7 8" key="1">
    <citation type="submission" date="2016-07" db="EMBL/GenBank/DDBJ databases">
        <title>Pervasive Adenine N6-methylation of Active Genes in Fungi.</title>
        <authorList>
            <consortium name="DOE Joint Genome Institute"/>
            <person name="Mondo S.J."/>
            <person name="Dannebaum R.O."/>
            <person name="Kuo R.C."/>
            <person name="Labutti K."/>
            <person name="Haridas S."/>
            <person name="Kuo A."/>
            <person name="Salamov A."/>
            <person name="Ahrendt S.R."/>
            <person name="Lipzen A."/>
            <person name="Sullivan W."/>
            <person name="Andreopoulos W.B."/>
            <person name="Clum A."/>
            <person name="Lindquist E."/>
            <person name="Daum C."/>
            <person name="Ramamoorthy G.K."/>
            <person name="Gryganskyi A."/>
            <person name="Culley D."/>
            <person name="Magnuson J.K."/>
            <person name="James T.Y."/>
            <person name="O'Malley M.A."/>
            <person name="Stajich J.E."/>
            <person name="Spatafora J.W."/>
            <person name="Visel A."/>
            <person name="Grigoriev I.V."/>
        </authorList>
    </citation>
    <scope>NUCLEOTIDE SEQUENCE [LARGE SCALE GENOMIC DNA]</scope>
    <source>
        <strain evidence="7 8">NRRL 1336</strain>
    </source>
</reference>